<evidence type="ECO:0000256" key="3">
    <source>
        <dbReference type="SAM" id="SignalP"/>
    </source>
</evidence>
<evidence type="ECO:0000259" key="4">
    <source>
        <dbReference type="Pfam" id="PF13947"/>
    </source>
</evidence>
<evidence type="ECO:0000313" key="6">
    <source>
        <dbReference type="Proteomes" id="UP001457282"/>
    </source>
</evidence>
<dbReference type="GO" id="GO:0030247">
    <property type="term" value="F:polysaccharide binding"/>
    <property type="evidence" value="ECO:0007669"/>
    <property type="project" value="InterPro"/>
</dbReference>
<dbReference type="InterPro" id="IPR025287">
    <property type="entry name" value="WAK_GUB"/>
</dbReference>
<feature type="chain" id="PRO_5043912390" description="Wall-associated receptor kinase galacturonan-binding domain-containing protein" evidence="3">
    <location>
        <begin position="20"/>
        <end position="279"/>
    </location>
</feature>
<feature type="signal peptide" evidence="3">
    <location>
        <begin position="1"/>
        <end position="19"/>
    </location>
</feature>
<proteinExistence type="predicted"/>
<name>A0AAW1VZJ0_RUBAR</name>
<dbReference type="PANTHER" id="PTHR33138:SF30">
    <property type="entry name" value="LEAF RUST 10 DISEASE-RESISTANCE LOCUS RECEPTOR-LIKE PROTEIN KINASE-LIKE 2.7"/>
    <property type="match status" value="1"/>
</dbReference>
<organism evidence="5 6">
    <name type="scientific">Rubus argutus</name>
    <name type="common">Southern blackberry</name>
    <dbReference type="NCBI Taxonomy" id="59490"/>
    <lineage>
        <taxon>Eukaryota</taxon>
        <taxon>Viridiplantae</taxon>
        <taxon>Streptophyta</taxon>
        <taxon>Embryophyta</taxon>
        <taxon>Tracheophyta</taxon>
        <taxon>Spermatophyta</taxon>
        <taxon>Magnoliopsida</taxon>
        <taxon>eudicotyledons</taxon>
        <taxon>Gunneridae</taxon>
        <taxon>Pentapetalae</taxon>
        <taxon>rosids</taxon>
        <taxon>fabids</taxon>
        <taxon>Rosales</taxon>
        <taxon>Rosaceae</taxon>
        <taxon>Rosoideae</taxon>
        <taxon>Rosoideae incertae sedis</taxon>
        <taxon>Rubus</taxon>
    </lineage>
</organism>
<sequence>MGSIKSIMILCWWVLNVAAFDLVDAKAGSSDCVPSSCGHIHEIRNPFRLKQDPQHCGRSAFTLYCENNVTILDLQSLGKFYVQEINYTSHTIRAVDPSIQNNNGSSIPSYSFTSYGSYPFYVNFISKTFQDCIPRQNKSAGGAGSTCGGGTYPIYFLKCTNPVKSSVYLDTSPCYNSQPNSHGYVKVNDMVVGELKDGCSVERMTVVYLADDWDSSCKYIQNALLSGFEITYYDDITICGEDHWVDNRGSTGITKNGRTNYTEFWSVNQQCFGKNFTGI</sequence>
<dbReference type="EMBL" id="JBEDUW010000007">
    <property type="protein sequence ID" value="KAK9911950.1"/>
    <property type="molecule type" value="Genomic_DNA"/>
</dbReference>
<dbReference type="Pfam" id="PF13947">
    <property type="entry name" value="GUB_WAK_bind"/>
    <property type="match status" value="1"/>
</dbReference>
<evidence type="ECO:0000256" key="1">
    <source>
        <dbReference type="ARBA" id="ARBA00004167"/>
    </source>
</evidence>
<protein>
    <recommendedName>
        <fullName evidence="4">Wall-associated receptor kinase galacturonan-binding domain-containing protein</fullName>
    </recommendedName>
</protein>
<accession>A0AAW1VZJ0</accession>
<evidence type="ECO:0000256" key="2">
    <source>
        <dbReference type="ARBA" id="ARBA00022729"/>
    </source>
</evidence>
<reference evidence="5 6" key="1">
    <citation type="journal article" date="2023" name="G3 (Bethesda)">
        <title>A chromosome-length genome assembly and annotation of blackberry (Rubus argutus, cv. 'Hillquist').</title>
        <authorList>
            <person name="Bruna T."/>
            <person name="Aryal R."/>
            <person name="Dudchenko O."/>
            <person name="Sargent D.J."/>
            <person name="Mead D."/>
            <person name="Buti M."/>
            <person name="Cavallini A."/>
            <person name="Hytonen T."/>
            <person name="Andres J."/>
            <person name="Pham M."/>
            <person name="Weisz D."/>
            <person name="Mascagni F."/>
            <person name="Usai G."/>
            <person name="Natali L."/>
            <person name="Bassil N."/>
            <person name="Fernandez G.E."/>
            <person name="Lomsadze A."/>
            <person name="Armour M."/>
            <person name="Olukolu B."/>
            <person name="Poorten T."/>
            <person name="Britton C."/>
            <person name="Davik J."/>
            <person name="Ashrafi H."/>
            <person name="Aiden E.L."/>
            <person name="Borodovsky M."/>
            <person name="Worthington M."/>
        </authorList>
    </citation>
    <scope>NUCLEOTIDE SEQUENCE [LARGE SCALE GENOMIC DNA]</scope>
    <source>
        <strain evidence="5">PI 553951</strain>
    </source>
</reference>
<comment type="caution">
    <text evidence="5">The sequence shown here is derived from an EMBL/GenBank/DDBJ whole genome shotgun (WGS) entry which is preliminary data.</text>
</comment>
<keyword evidence="2 3" id="KW-0732">Signal</keyword>
<gene>
    <name evidence="5" type="ORF">M0R45_035828</name>
</gene>
<feature type="domain" description="Wall-associated receptor kinase galacturonan-binding" evidence="4">
    <location>
        <begin position="32"/>
        <end position="96"/>
    </location>
</feature>
<evidence type="ECO:0000313" key="5">
    <source>
        <dbReference type="EMBL" id="KAK9911950.1"/>
    </source>
</evidence>
<keyword evidence="6" id="KW-1185">Reference proteome</keyword>
<comment type="subcellular location">
    <subcellularLocation>
        <location evidence="1">Membrane</location>
        <topology evidence="1">Single-pass membrane protein</topology>
    </subcellularLocation>
</comment>
<dbReference type="GO" id="GO:0016020">
    <property type="term" value="C:membrane"/>
    <property type="evidence" value="ECO:0007669"/>
    <property type="project" value="UniProtKB-SubCell"/>
</dbReference>
<dbReference type="AlphaFoldDB" id="A0AAW1VZJ0"/>
<dbReference type="Proteomes" id="UP001457282">
    <property type="component" value="Unassembled WGS sequence"/>
</dbReference>
<dbReference type="PANTHER" id="PTHR33138">
    <property type="entry name" value="OS01G0690200 PROTEIN"/>
    <property type="match status" value="1"/>
</dbReference>